<feature type="signal peptide" evidence="1">
    <location>
        <begin position="1"/>
        <end position="21"/>
    </location>
</feature>
<dbReference type="AlphaFoldDB" id="A0A023G5R1"/>
<keyword evidence="1" id="KW-0732">Signal</keyword>
<dbReference type="EMBL" id="GBBM01007215">
    <property type="protein sequence ID" value="JAC28203.1"/>
    <property type="molecule type" value="mRNA"/>
</dbReference>
<feature type="chain" id="PRO_5001518280" evidence="1">
    <location>
        <begin position="22"/>
        <end position="235"/>
    </location>
</feature>
<protein>
    <submittedName>
        <fullName evidence="2">Putative secreted protein</fullName>
    </submittedName>
</protein>
<sequence>MHRIALVIFSLGLPLSSQTAATTNQPERIGDGVKVLITVIYDSSYYKIIKAKPVSDSSTGENDEAIFKGHFTKLFETVQQYFHNRSVMVNISVGSVYQMDNISVPFEKSTSSIDGPETLKRLAEYGGSLGATNNTVFCLFSPKNIYEKSDRGDRMPRSLTELATHGTFCSTDPSAALLKLYFGGRSYLSTVQALATIFGSNHYSYFPPPDRQLMKKVFSRCHTANNGGATVQSRK</sequence>
<dbReference type="Gene3D" id="3.40.390.10">
    <property type="entry name" value="Collagenase (Catalytic Domain)"/>
    <property type="match status" value="1"/>
</dbReference>
<accession>A0A023G5R1</accession>
<reference evidence="2" key="1">
    <citation type="submission" date="2014-03" db="EMBL/GenBank/DDBJ databases">
        <title>The sialotranscriptome of Amblyomma triste, Amblyomma parvum and Amblyomma cajennense ticks, uncovered by 454-based RNA-seq.</title>
        <authorList>
            <person name="Garcia G.R."/>
            <person name="Gardinassi L.G."/>
            <person name="Ribeiro J.M."/>
            <person name="Anatriello E."/>
            <person name="Ferreira B.R."/>
            <person name="Moreira H.N."/>
            <person name="Mafra C."/>
            <person name="Olegario M.M."/>
            <person name="Szabo P.J."/>
            <person name="Miranda-Santos I.K."/>
            <person name="Maruyama S.R."/>
        </authorList>
    </citation>
    <scope>NUCLEOTIDE SEQUENCE</scope>
    <source>
        <strain evidence="2">Mato Grasso do Sul</strain>
        <tissue evidence="2">Salivary glands</tissue>
    </source>
</reference>
<organism evidence="2">
    <name type="scientific">Amblyomma triste</name>
    <name type="common">Neotropical tick</name>
    <dbReference type="NCBI Taxonomy" id="251400"/>
    <lineage>
        <taxon>Eukaryota</taxon>
        <taxon>Metazoa</taxon>
        <taxon>Ecdysozoa</taxon>
        <taxon>Arthropoda</taxon>
        <taxon>Chelicerata</taxon>
        <taxon>Arachnida</taxon>
        <taxon>Acari</taxon>
        <taxon>Parasitiformes</taxon>
        <taxon>Ixodida</taxon>
        <taxon>Ixodoidea</taxon>
        <taxon>Ixodidae</taxon>
        <taxon>Amblyomminae</taxon>
        <taxon>Amblyomma</taxon>
    </lineage>
</organism>
<name>A0A023G5R1_AMBTT</name>
<proteinExistence type="evidence at transcript level"/>
<evidence type="ECO:0000256" key="1">
    <source>
        <dbReference type="SAM" id="SignalP"/>
    </source>
</evidence>
<dbReference type="GO" id="GO:0008237">
    <property type="term" value="F:metallopeptidase activity"/>
    <property type="evidence" value="ECO:0007669"/>
    <property type="project" value="InterPro"/>
</dbReference>
<dbReference type="InterPro" id="IPR024079">
    <property type="entry name" value="MetalloPept_cat_dom_sf"/>
</dbReference>
<evidence type="ECO:0000313" key="2">
    <source>
        <dbReference type="EMBL" id="JAC28203.1"/>
    </source>
</evidence>